<evidence type="ECO:0000313" key="1">
    <source>
        <dbReference type="EMBL" id="CAG6685612.1"/>
    </source>
</evidence>
<proteinExistence type="predicted"/>
<dbReference type="AlphaFoldDB" id="A0A8D8TGD8"/>
<name>A0A8D8TGD8_9HEMI</name>
<organism evidence="1">
    <name type="scientific">Cacopsylla melanoneura</name>
    <dbReference type="NCBI Taxonomy" id="428564"/>
    <lineage>
        <taxon>Eukaryota</taxon>
        <taxon>Metazoa</taxon>
        <taxon>Ecdysozoa</taxon>
        <taxon>Arthropoda</taxon>
        <taxon>Hexapoda</taxon>
        <taxon>Insecta</taxon>
        <taxon>Pterygota</taxon>
        <taxon>Neoptera</taxon>
        <taxon>Paraneoptera</taxon>
        <taxon>Hemiptera</taxon>
        <taxon>Sternorrhyncha</taxon>
        <taxon>Psylloidea</taxon>
        <taxon>Psyllidae</taxon>
        <taxon>Psyllinae</taxon>
        <taxon>Cacopsylla</taxon>
    </lineage>
</organism>
<dbReference type="EMBL" id="HBUF01272510">
    <property type="protein sequence ID" value="CAG6685612.1"/>
    <property type="molecule type" value="Transcribed_RNA"/>
</dbReference>
<reference evidence="1" key="1">
    <citation type="submission" date="2021-05" db="EMBL/GenBank/DDBJ databases">
        <authorList>
            <person name="Alioto T."/>
            <person name="Alioto T."/>
            <person name="Gomez Garrido J."/>
        </authorList>
    </citation>
    <scope>NUCLEOTIDE SEQUENCE</scope>
</reference>
<sequence>MHSLQIIKITNKATRGESRTFGRNLASIQQCNKNDVTLAQSMDNASPVVCSQQTCPVRYTQPVLFGSPVSKPVILIILYVESSSHVDELRINSAAVLRPAKLERAT</sequence>
<protein>
    <submittedName>
        <fullName evidence="1">Uncharacterized protein</fullName>
    </submittedName>
</protein>
<accession>A0A8D8TGD8</accession>